<organism evidence="2 3">
    <name type="scientific">Trichosporon asahii var. asahii (strain CBS 8904)</name>
    <name type="common">Yeast</name>
    <dbReference type="NCBI Taxonomy" id="1220162"/>
    <lineage>
        <taxon>Eukaryota</taxon>
        <taxon>Fungi</taxon>
        <taxon>Dikarya</taxon>
        <taxon>Basidiomycota</taxon>
        <taxon>Agaricomycotina</taxon>
        <taxon>Tremellomycetes</taxon>
        <taxon>Trichosporonales</taxon>
        <taxon>Trichosporonaceae</taxon>
        <taxon>Trichosporon</taxon>
    </lineage>
</organism>
<evidence type="ECO:0000313" key="3">
    <source>
        <dbReference type="Proteomes" id="UP000006757"/>
    </source>
</evidence>
<evidence type="ECO:0000256" key="1">
    <source>
        <dbReference type="SAM" id="MobiDB-lite"/>
    </source>
</evidence>
<feature type="region of interest" description="Disordered" evidence="1">
    <location>
        <begin position="1"/>
        <end position="28"/>
    </location>
</feature>
<evidence type="ECO:0000313" key="2">
    <source>
        <dbReference type="EMBL" id="EKD03628.1"/>
    </source>
</evidence>
<dbReference type="AlphaFoldDB" id="K1W435"/>
<accession>K1W435</accession>
<comment type="caution">
    <text evidence="2">The sequence shown here is derived from an EMBL/GenBank/DDBJ whole genome shotgun (WGS) entry which is preliminary data.</text>
</comment>
<name>K1W435_TRIAC</name>
<sequence>MMTQQATPKNCSDTPPQAIAPDIDPDHNADEIELPTDAQLHLLFVMSMTSIAQRRAAGEDLPTAAYLISSSDDGTPPATASSSASMSMGPAVLHEAPATAESDVFFSEMKTGTKRTARDENEQPRETQKTKALRMDMRSRPDQAKRPAEDGLQQTNNKNLRQSLHDQSSQFQRGQEDGSVLTARVVKAQKKKRELEAKQYAAAQGHSEVQSAPASKSFEFTYPVKMIGHPEHTFGHAQPFVEPSQQAVAPAQTFFRSASTRAQHRPVFAHPGHASQPVQTGQSTARVAQKRRRTFVVPRTPQASEPEPARAEVALSAFVWDRKGKGKAKEPDASPEDTALAGLIDLGRALPEPTPLIARHDCHYAPPPYGVAGPSTYRQRSLEAFPVYRATSAPRIGDCGTHNVYHGYR</sequence>
<dbReference type="Proteomes" id="UP000006757">
    <property type="component" value="Unassembled WGS sequence"/>
</dbReference>
<feature type="compositionally biased region" description="Basic and acidic residues" evidence="1">
    <location>
        <begin position="116"/>
        <end position="149"/>
    </location>
</feature>
<gene>
    <name evidence="2" type="ORF">A1Q2_02065</name>
</gene>
<protein>
    <submittedName>
        <fullName evidence="2">Uncharacterized protein</fullName>
    </submittedName>
</protein>
<feature type="compositionally biased region" description="Low complexity" evidence="1">
    <location>
        <begin position="74"/>
        <end position="89"/>
    </location>
</feature>
<feature type="compositionally biased region" description="Polar residues" evidence="1">
    <location>
        <begin position="1"/>
        <end position="12"/>
    </location>
</feature>
<feature type="compositionally biased region" description="Low complexity" evidence="1">
    <location>
        <begin position="13"/>
        <end position="22"/>
    </location>
</feature>
<keyword evidence="3" id="KW-1185">Reference proteome</keyword>
<reference evidence="2 3" key="1">
    <citation type="journal article" date="2012" name="Eukaryot. Cell">
        <title>Genome sequence of the Trichosporon asahii environmental strain CBS 8904.</title>
        <authorList>
            <person name="Yang R.Y."/>
            <person name="Li H.T."/>
            <person name="Zhu H."/>
            <person name="Zhou G.P."/>
            <person name="Wang M."/>
            <person name="Wang L."/>
        </authorList>
    </citation>
    <scope>NUCLEOTIDE SEQUENCE [LARGE SCALE GENOMIC DNA]</scope>
    <source>
        <strain evidence="2 3">CBS 8904</strain>
    </source>
</reference>
<dbReference type="EMBL" id="AMBO01000244">
    <property type="protein sequence ID" value="EKD03628.1"/>
    <property type="molecule type" value="Genomic_DNA"/>
</dbReference>
<dbReference type="InParanoid" id="K1W435"/>
<proteinExistence type="predicted"/>
<feature type="region of interest" description="Disordered" evidence="1">
    <location>
        <begin position="68"/>
        <end position="89"/>
    </location>
</feature>
<feature type="region of interest" description="Disordered" evidence="1">
    <location>
        <begin position="111"/>
        <end position="155"/>
    </location>
</feature>
<dbReference type="HOGENOM" id="CLU_056054_0_0_1"/>